<comment type="similarity">
    <text evidence="2">Belongs to the EamA transporter family.</text>
</comment>
<evidence type="ECO:0000256" key="5">
    <source>
        <dbReference type="ARBA" id="ARBA00022989"/>
    </source>
</evidence>
<evidence type="ECO:0000256" key="4">
    <source>
        <dbReference type="ARBA" id="ARBA00022692"/>
    </source>
</evidence>
<gene>
    <name evidence="10" type="ORF">NE619_10275</name>
</gene>
<dbReference type="Gene3D" id="1.10.3730.20">
    <property type="match status" value="1"/>
</dbReference>
<feature type="transmembrane region" description="Helical" evidence="8">
    <location>
        <begin position="32"/>
        <end position="51"/>
    </location>
</feature>
<feature type="domain" description="EamA" evidence="9">
    <location>
        <begin position="178"/>
        <end position="312"/>
    </location>
</feature>
<protein>
    <submittedName>
        <fullName evidence="10">DMT family transporter</fullName>
    </submittedName>
</protein>
<evidence type="ECO:0000313" key="11">
    <source>
        <dbReference type="Proteomes" id="UP001524502"/>
    </source>
</evidence>
<feature type="transmembrane region" description="Helical" evidence="8">
    <location>
        <begin position="92"/>
        <end position="109"/>
    </location>
</feature>
<dbReference type="PANTHER" id="PTHR42920:SF11">
    <property type="entry name" value="INNER MEMBRANE PROTEIN YTFF"/>
    <property type="match status" value="1"/>
</dbReference>
<reference evidence="10 11" key="1">
    <citation type="submission" date="2022-06" db="EMBL/GenBank/DDBJ databases">
        <title>Isolation of gut microbiota from human fecal samples.</title>
        <authorList>
            <person name="Pamer E.G."/>
            <person name="Barat B."/>
            <person name="Waligurski E."/>
            <person name="Medina S."/>
            <person name="Paddock L."/>
            <person name="Mostad J."/>
        </authorList>
    </citation>
    <scope>NUCLEOTIDE SEQUENCE [LARGE SCALE GENOMIC DNA]</scope>
    <source>
        <strain evidence="10 11">SL.3.17</strain>
    </source>
</reference>
<feature type="region of interest" description="Disordered" evidence="7">
    <location>
        <begin position="1"/>
        <end position="24"/>
    </location>
</feature>
<accession>A0ABT1RPJ0</accession>
<evidence type="ECO:0000259" key="9">
    <source>
        <dbReference type="Pfam" id="PF00892"/>
    </source>
</evidence>
<dbReference type="InterPro" id="IPR037185">
    <property type="entry name" value="EmrE-like"/>
</dbReference>
<keyword evidence="11" id="KW-1185">Reference proteome</keyword>
<feature type="transmembrane region" description="Helical" evidence="8">
    <location>
        <begin position="238"/>
        <end position="259"/>
    </location>
</feature>
<comment type="caution">
    <text evidence="10">The sequence shown here is derived from an EMBL/GenBank/DDBJ whole genome shotgun (WGS) entry which is preliminary data.</text>
</comment>
<sequence>MCTQDKAEVIETNDRSGSGAEESKRAKKERTLTYMLMTFLVIAWGFDYVVAKHALVLLEPLTLLFLKYSIGLVLVLCIKLKTERKSIIRKKDIPLFILCSICGEIIYYFCEYTAMDYIPVSLVSIVLAFVPAFSIIIEKVLFKRSVTKAMVIGIAVCIFGVVLIIGVDFELLFQGRIVGYLLAFGAVFSWNAYNFLTASLHDRYSSITLTCTQLICTALLILPYAIHTMPSFQAFTPTIIGGIIYLGLVNAGLGFMITVRSLHVLGPTSTALFSNFLPITSTFFGWILLNESISGLQIIGGIIVVAAACVVIKEKGKTEELSR</sequence>
<feature type="transmembrane region" description="Helical" evidence="8">
    <location>
        <begin position="205"/>
        <end position="226"/>
    </location>
</feature>
<dbReference type="InterPro" id="IPR000620">
    <property type="entry name" value="EamA_dom"/>
</dbReference>
<dbReference type="EMBL" id="JANFXK010000010">
    <property type="protein sequence ID" value="MCQ4637112.1"/>
    <property type="molecule type" value="Genomic_DNA"/>
</dbReference>
<evidence type="ECO:0000256" key="8">
    <source>
        <dbReference type="SAM" id="Phobius"/>
    </source>
</evidence>
<dbReference type="InterPro" id="IPR051258">
    <property type="entry name" value="Diverse_Substrate_Transporter"/>
</dbReference>
<evidence type="ECO:0000256" key="2">
    <source>
        <dbReference type="ARBA" id="ARBA00007362"/>
    </source>
</evidence>
<dbReference type="Pfam" id="PF00892">
    <property type="entry name" value="EamA"/>
    <property type="match status" value="2"/>
</dbReference>
<dbReference type="PANTHER" id="PTHR42920">
    <property type="entry name" value="OS03G0707200 PROTEIN-RELATED"/>
    <property type="match status" value="1"/>
</dbReference>
<dbReference type="SUPFAM" id="SSF103481">
    <property type="entry name" value="Multidrug resistance efflux transporter EmrE"/>
    <property type="match status" value="2"/>
</dbReference>
<feature type="domain" description="EamA" evidence="9">
    <location>
        <begin position="34"/>
        <end position="165"/>
    </location>
</feature>
<evidence type="ECO:0000256" key="3">
    <source>
        <dbReference type="ARBA" id="ARBA00022475"/>
    </source>
</evidence>
<evidence type="ECO:0000256" key="6">
    <source>
        <dbReference type="ARBA" id="ARBA00023136"/>
    </source>
</evidence>
<evidence type="ECO:0000256" key="1">
    <source>
        <dbReference type="ARBA" id="ARBA00004651"/>
    </source>
</evidence>
<feature type="transmembrane region" description="Helical" evidence="8">
    <location>
        <begin position="271"/>
        <end position="289"/>
    </location>
</feature>
<feature type="transmembrane region" description="Helical" evidence="8">
    <location>
        <begin position="149"/>
        <end position="167"/>
    </location>
</feature>
<feature type="transmembrane region" description="Helical" evidence="8">
    <location>
        <begin position="173"/>
        <end position="193"/>
    </location>
</feature>
<keyword evidence="3" id="KW-1003">Cell membrane</keyword>
<dbReference type="RefSeq" id="WP_256132304.1">
    <property type="nucleotide sequence ID" value="NZ_JANFXK010000010.1"/>
</dbReference>
<feature type="transmembrane region" description="Helical" evidence="8">
    <location>
        <begin position="115"/>
        <end position="137"/>
    </location>
</feature>
<keyword evidence="6 8" id="KW-0472">Membrane</keyword>
<organism evidence="10 11">
    <name type="scientific">Anaerovorax odorimutans</name>
    <dbReference type="NCBI Taxonomy" id="109327"/>
    <lineage>
        <taxon>Bacteria</taxon>
        <taxon>Bacillati</taxon>
        <taxon>Bacillota</taxon>
        <taxon>Clostridia</taxon>
        <taxon>Peptostreptococcales</taxon>
        <taxon>Anaerovoracaceae</taxon>
        <taxon>Anaerovorax</taxon>
    </lineage>
</organism>
<comment type="subcellular location">
    <subcellularLocation>
        <location evidence="1">Cell membrane</location>
        <topology evidence="1">Multi-pass membrane protein</topology>
    </subcellularLocation>
</comment>
<feature type="compositionally biased region" description="Basic and acidic residues" evidence="7">
    <location>
        <begin position="1"/>
        <end position="14"/>
    </location>
</feature>
<proteinExistence type="inferred from homology"/>
<keyword evidence="4 8" id="KW-0812">Transmembrane</keyword>
<evidence type="ECO:0000256" key="7">
    <source>
        <dbReference type="SAM" id="MobiDB-lite"/>
    </source>
</evidence>
<name>A0ABT1RPJ0_9FIRM</name>
<keyword evidence="5 8" id="KW-1133">Transmembrane helix</keyword>
<feature type="transmembrane region" description="Helical" evidence="8">
    <location>
        <begin position="295"/>
        <end position="313"/>
    </location>
</feature>
<dbReference type="Proteomes" id="UP001524502">
    <property type="component" value="Unassembled WGS sequence"/>
</dbReference>
<feature type="transmembrane region" description="Helical" evidence="8">
    <location>
        <begin position="63"/>
        <end position="80"/>
    </location>
</feature>
<evidence type="ECO:0000313" key="10">
    <source>
        <dbReference type="EMBL" id="MCQ4637112.1"/>
    </source>
</evidence>